<organism evidence="4 5">
    <name type="scientific">Adhaeribacter terrigena</name>
    <dbReference type="NCBI Taxonomy" id="2793070"/>
    <lineage>
        <taxon>Bacteria</taxon>
        <taxon>Pseudomonadati</taxon>
        <taxon>Bacteroidota</taxon>
        <taxon>Cytophagia</taxon>
        <taxon>Cytophagales</taxon>
        <taxon>Hymenobacteraceae</taxon>
        <taxon>Adhaeribacter</taxon>
    </lineage>
</organism>
<dbReference type="InterPro" id="IPR036188">
    <property type="entry name" value="FAD/NAD-bd_sf"/>
</dbReference>
<dbReference type="InterPro" id="IPR000595">
    <property type="entry name" value="cNMP-bd_dom"/>
</dbReference>
<dbReference type="InterPro" id="IPR014710">
    <property type="entry name" value="RmlC-like_jellyroll"/>
</dbReference>
<dbReference type="EMBL" id="JAEHFX010000010">
    <property type="protein sequence ID" value="MBK0404648.1"/>
    <property type="molecule type" value="Genomic_DNA"/>
</dbReference>
<evidence type="ECO:0000256" key="2">
    <source>
        <dbReference type="ARBA" id="ARBA00023002"/>
    </source>
</evidence>
<dbReference type="RefSeq" id="WP_200507492.1">
    <property type="nucleotide sequence ID" value="NZ_JAEHFX010000010.1"/>
</dbReference>
<dbReference type="PRINTS" id="PR00469">
    <property type="entry name" value="PNDRDTASEII"/>
</dbReference>
<dbReference type="PRINTS" id="PR00368">
    <property type="entry name" value="FADPNR"/>
</dbReference>
<gene>
    <name evidence="4" type="ORF">I5M27_16760</name>
</gene>
<accession>A0ABS1C5R8</accession>
<evidence type="ECO:0000313" key="4">
    <source>
        <dbReference type="EMBL" id="MBK0404648.1"/>
    </source>
</evidence>
<name>A0ABS1C5R8_9BACT</name>
<comment type="caution">
    <text evidence="4">The sequence shown here is derived from an EMBL/GenBank/DDBJ whole genome shotgun (WGS) entry which is preliminary data.</text>
</comment>
<sequence length="564" mass="61358">MDPANNTPAPIGFDDPYNRTNQIWPELSEDQINRAKPYGVLEDLPKGTSVFKRGERHSDFFIVLHGTIEVFEHAAEGTKIITVHKKGEFTGELDMFNDREILVSGCMGEDGRVLRLSRSQFRKLVTAENDIGEIILQAFILRRLGLVSRGQASVMLISDGLSADTMRLERFLEKNNYPLEMLQSQEEKARQLLQKFNSENAQLPAVVLHNKEQILCNPSNLELALALGLVEQIQPDHVYDVAIIGAGPAGLSAAVYASSEGLSTILVETEAPGGQAGTSSKIENYLGFPLGISGQNLAGRAQVQAHKFGATIALPYTVQRLNCDQQPYQLQLDNDQQIQTKTIIVTTGARYRKLDLPNEAKFEGAGIYYAATAMEGAVCKGEEVVVIGGGNSAGQAAVFLSGFASHVHILVRGESLAATMSDYLIQRIHASGKITLHPYTEVTALAGNRFLEQVTWKNRQTGETEVKNIHHLYLMIGAIPNTQLVKDCLKLDSKGFILTGPEASDNTRPLNRPTMMLETSIPGVFAAGDVRAGSIKRVASAVGEGAMAVSQIHQALADLVVEKV</sequence>
<dbReference type="Gene3D" id="3.50.50.60">
    <property type="entry name" value="FAD/NAD(P)-binding domain"/>
    <property type="match status" value="2"/>
</dbReference>
<keyword evidence="1" id="KW-0285">Flavoprotein</keyword>
<dbReference type="SMART" id="SM00100">
    <property type="entry name" value="cNMP"/>
    <property type="match status" value="1"/>
</dbReference>
<dbReference type="SUPFAM" id="SSF51206">
    <property type="entry name" value="cAMP-binding domain-like"/>
    <property type="match status" value="1"/>
</dbReference>
<evidence type="ECO:0000313" key="5">
    <source>
        <dbReference type="Proteomes" id="UP000644147"/>
    </source>
</evidence>
<dbReference type="Gene3D" id="2.60.120.10">
    <property type="entry name" value="Jelly Rolls"/>
    <property type="match status" value="1"/>
</dbReference>
<dbReference type="SUPFAM" id="SSF51905">
    <property type="entry name" value="FAD/NAD(P)-binding domain"/>
    <property type="match status" value="1"/>
</dbReference>
<dbReference type="PROSITE" id="PS50042">
    <property type="entry name" value="CNMP_BINDING_3"/>
    <property type="match status" value="1"/>
</dbReference>
<feature type="domain" description="Cyclic nucleotide-binding" evidence="3">
    <location>
        <begin position="23"/>
        <end position="142"/>
    </location>
</feature>
<keyword evidence="5" id="KW-1185">Reference proteome</keyword>
<dbReference type="Pfam" id="PF00027">
    <property type="entry name" value="cNMP_binding"/>
    <property type="match status" value="1"/>
</dbReference>
<dbReference type="PANTHER" id="PTHR48105">
    <property type="entry name" value="THIOREDOXIN REDUCTASE 1-RELATED-RELATED"/>
    <property type="match status" value="1"/>
</dbReference>
<evidence type="ECO:0000259" key="3">
    <source>
        <dbReference type="PROSITE" id="PS50042"/>
    </source>
</evidence>
<dbReference type="InterPro" id="IPR023753">
    <property type="entry name" value="FAD/NAD-binding_dom"/>
</dbReference>
<keyword evidence="2" id="KW-0560">Oxidoreductase</keyword>
<evidence type="ECO:0000256" key="1">
    <source>
        <dbReference type="ARBA" id="ARBA00022630"/>
    </source>
</evidence>
<dbReference type="CDD" id="cd00038">
    <property type="entry name" value="CAP_ED"/>
    <property type="match status" value="1"/>
</dbReference>
<reference evidence="4 5" key="1">
    <citation type="submission" date="2020-12" db="EMBL/GenBank/DDBJ databases">
        <title>Bacterial novel species Adhaeribacter sp. BT258 isolated from soil.</title>
        <authorList>
            <person name="Jung H.-Y."/>
        </authorList>
    </citation>
    <scope>NUCLEOTIDE SEQUENCE [LARGE SCALE GENOMIC DNA]</scope>
    <source>
        <strain evidence="4 5">BT258</strain>
    </source>
</reference>
<dbReference type="InterPro" id="IPR050097">
    <property type="entry name" value="Ferredoxin-NADP_redctase_2"/>
</dbReference>
<proteinExistence type="predicted"/>
<protein>
    <submittedName>
        <fullName evidence="4">FAD-dependent oxidoreductase</fullName>
    </submittedName>
</protein>
<dbReference type="InterPro" id="IPR018490">
    <property type="entry name" value="cNMP-bd_dom_sf"/>
</dbReference>
<dbReference type="Proteomes" id="UP000644147">
    <property type="component" value="Unassembled WGS sequence"/>
</dbReference>
<dbReference type="Pfam" id="PF07992">
    <property type="entry name" value="Pyr_redox_2"/>
    <property type="match status" value="1"/>
</dbReference>